<comment type="subcellular location">
    <subcellularLocation>
        <location evidence="1">Membrane</location>
        <topology evidence="1">Multi-pass membrane protein</topology>
    </subcellularLocation>
</comment>
<proteinExistence type="predicted"/>
<dbReference type="AlphaFoldDB" id="A0A6P8I8T3"/>
<evidence type="ECO:0000256" key="3">
    <source>
        <dbReference type="ARBA" id="ARBA00022989"/>
    </source>
</evidence>
<dbReference type="PANTHER" id="PTHR31898">
    <property type="entry name" value="TRANSMEMBRANE PROTEIN 136"/>
    <property type="match status" value="1"/>
</dbReference>
<sequence>MDIVTPLDLIIPTCSMVFAWLIVYSLICLVNQQRSYEWNCRLVSIFHACLVTLLSYWCGFQTGPWPFDALGYTSTPFQTLILLISFGYFIFDFIWCVYMETEGPVMLIHHVTSVLTLGYALSIGLSGSEIIAAIFGMEMTNPFLQLRWFLRETGNYQTRLAYGNDFIFMALFLYLRLGPGSILTYHTTLAEKPTILIKAGGLILYLVSIIWSILILRFARYRFFGKKKN</sequence>
<dbReference type="SMART" id="SM00724">
    <property type="entry name" value="TLC"/>
    <property type="match status" value="1"/>
</dbReference>
<dbReference type="GO" id="GO:0016020">
    <property type="term" value="C:membrane"/>
    <property type="evidence" value="ECO:0007669"/>
    <property type="project" value="UniProtKB-SubCell"/>
</dbReference>
<gene>
    <name evidence="9" type="primary">LOC116299898</name>
</gene>
<dbReference type="GeneID" id="116299898"/>
<dbReference type="RefSeq" id="XP_031564473.1">
    <property type="nucleotide sequence ID" value="XM_031708613.1"/>
</dbReference>
<feature type="transmembrane region" description="Helical" evidence="6">
    <location>
        <begin position="162"/>
        <end position="183"/>
    </location>
</feature>
<name>A0A6P8I8T3_ACTTE</name>
<dbReference type="Pfam" id="PF03798">
    <property type="entry name" value="TRAM_LAG1_CLN8"/>
    <property type="match status" value="1"/>
</dbReference>
<dbReference type="InterPro" id="IPR042512">
    <property type="entry name" value="TLCD5"/>
</dbReference>
<dbReference type="InParanoid" id="A0A6P8I8T3"/>
<evidence type="ECO:0000256" key="5">
    <source>
        <dbReference type="PROSITE-ProRule" id="PRU00205"/>
    </source>
</evidence>
<reference evidence="9" key="1">
    <citation type="submission" date="2025-08" db="UniProtKB">
        <authorList>
            <consortium name="RefSeq"/>
        </authorList>
    </citation>
    <scope>IDENTIFICATION</scope>
    <source>
        <tissue evidence="9">Tentacle</tissue>
    </source>
</reference>
<evidence type="ECO:0000256" key="2">
    <source>
        <dbReference type="ARBA" id="ARBA00022692"/>
    </source>
</evidence>
<dbReference type="PANTHER" id="PTHR31898:SF1">
    <property type="entry name" value="TLC DOMAIN-CONTAINING PROTEIN 5"/>
    <property type="match status" value="1"/>
</dbReference>
<keyword evidence="4 5" id="KW-0472">Membrane</keyword>
<organism evidence="8 9">
    <name type="scientific">Actinia tenebrosa</name>
    <name type="common">Australian red waratah sea anemone</name>
    <dbReference type="NCBI Taxonomy" id="6105"/>
    <lineage>
        <taxon>Eukaryota</taxon>
        <taxon>Metazoa</taxon>
        <taxon>Cnidaria</taxon>
        <taxon>Anthozoa</taxon>
        <taxon>Hexacorallia</taxon>
        <taxon>Actiniaria</taxon>
        <taxon>Actiniidae</taxon>
        <taxon>Actinia</taxon>
    </lineage>
</organism>
<feature type="transmembrane region" description="Helical" evidence="6">
    <location>
        <begin position="195"/>
        <end position="219"/>
    </location>
</feature>
<evidence type="ECO:0000256" key="6">
    <source>
        <dbReference type="SAM" id="Phobius"/>
    </source>
</evidence>
<evidence type="ECO:0000256" key="1">
    <source>
        <dbReference type="ARBA" id="ARBA00004141"/>
    </source>
</evidence>
<dbReference type="Proteomes" id="UP000515163">
    <property type="component" value="Unplaced"/>
</dbReference>
<evidence type="ECO:0000313" key="9">
    <source>
        <dbReference type="RefSeq" id="XP_031564473.1"/>
    </source>
</evidence>
<keyword evidence="3 6" id="KW-1133">Transmembrane helix</keyword>
<keyword evidence="8" id="KW-1185">Reference proteome</keyword>
<dbReference type="PROSITE" id="PS50922">
    <property type="entry name" value="TLC"/>
    <property type="match status" value="1"/>
</dbReference>
<evidence type="ECO:0000259" key="7">
    <source>
        <dbReference type="PROSITE" id="PS50922"/>
    </source>
</evidence>
<evidence type="ECO:0000256" key="4">
    <source>
        <dbReference type="ARBA" id="ARBA00023136"/>
    </source>
</evidence>
<protein>
    <submittedName>
        <fullName evidence="9">TLC domain-containing protein 5-like</fullName>
    </submittedName>
</protein>
<keyword evidence="2 5" id="KW-0812">Transmembrane</keyword>
<dbReference type="FunCoup" id="A0A6P8I8T3">
    <property type="interactions" value="58"/>
</dbReference>
<feature type="domain" description="TLC" evidence="7">
    <location>
        <begin position="33"/>
        <end position="224"/>
    </location>
</feature>
<evidence type="ECO:0000313" key="8">
    <source>
        <dbReference type="Proteomes" id="UP000515163"/>
    </source>
</evidence>
<dbReference type="InterPro" id="IPR006634">
    <property type="entry name" value="TLC-dom"/>
</dbReference>
<feature type="transmembrane region" description="Helical" evidence="6">
    <location>
        <begin position="77"/>
        <end position="98"/>
    </location>
</feature>
<feature type="transmembrane region" description="Helical" evidence="6">
    <location>
        <begin position="39"/>
        <end position="57"/>
    </location>
</feature>
<accession>A0A6P8I8T3</accession>
<feature type="transmembrane region" description="Helical" evidence="6">
    <location>
        <begin position="6"/>
        <end position="27"/>
    </location>
</feature>
<dbReference type="KEGG" id="aten:116299898"/>
<dbReference type="OrthoDB" id="506011at2759"/>